<dbReference type="PROSITE" id="PS51257">
    <property type="entry name" value="PROKAR_LIPOPROTEIN"/>
    <property type="match status" value="1"/>
</dbReference>
<dbReference type="PANTHER" id="PTHR13944:SF22">
    <property type="entry name" value="RHO GUANINE NUCLEOTIDE EXCHANGE FACTOR 28"/>
    <property type="match status" value="1"/>
</dbReference>
<dbReference type="GO" id="GO:0000902">
    <property type="term" value="P:cell morphogenesis"/>
    <property type="evidence" value="ECO:0007669"/>
    <property type="project" value="TreeGrafter"/>
</dbReference>
<dbReference type="PANTHER" id="PTHR13944">
    <property type="entry name" value="AGAP007712-PA"/>
    <property type="match status" value="1"/>
</dbReference>
<dbReference type="GO" id="GO:0035023">
    <property type="term" value="P:regulation of Rho protein signal transduction"/>
    <property type="evidence" value="ECO:0007669"/>
    <property type="project" value="TreeGrafter"/>
</dbReference>
<dbReference type="OrthoDB" id="28045at2759"/>
<evidence type="ECO:0000313" key="1">
    <source>
        <dbReference type="RefSeq" id="XP_020043986.1"/>
    </source>
</evidence>
<organism evidence="1">
    <name type="scientific">Castor canadensis</name>
    <name type="common">American beaver</name>
    <dbReference type="NCBI Taxonomy" id="51338"/>
    <lineage>
        <taxon>Eukaryota</taxon>
        <taxon>Metazoa</taxon>
        <taxon>Chordata</taxon>
        <taxon>Craniata</taxon>
        <taxon>Vertebrata</taxon>
        <taxon>Euteleostomi</taxon>
        <taxon>Mammalia</taxon>
        <taxon>Eutheria</taxon>
        <taxon>Euarchontoglires</taxon>
        <taxon>Glires</taxon>
        <taxon>Rodentia</taxon>
        <taxon>Castorimorpha</taxon>
        <taxon>Castoridae</taxon>
        <taxon>Castor</taxon>
    </lineage>
</organism>
<proteinExistence type="predicted"/>
<protein>
    <submittedName>
        <fullName evidence="1">Rho guanine nucleotide exchange factor 28-like</fullName>
    </submittedName>
</protein>
<reference evidence="1" key="1">
    <citation type="submission" date="2025-08" db="UniProtKB">
        <authorList>
            <consortium name="RefSeq"/>
        </authorList>
    </citation>
    <scope>IDENTIFICATION</scope>
    <source>
        <tissue evidence="1">Leukocyte</tissue>
    </source>
</reference>
<accession>A0A8B7WKM0</accession>
<feature type="non-terminal residue" evidence="1">
    <location>
        <position position="196"/>
    </location>
</feature>
<dbReference type="KEGG" id="ccan:109703261"/>
<name>A0A8B7WKM0_CASCN</name>
<gene>
    <name evidence="1" type="primary">LOC109703261</name>
</gene>
<dbReference type="InterPro" id="IPR051632">
    <property type="entry name" value="Rho_GEF"/>
</dbReference>
<dbReference type="AlphaFoldDB" id="A0A8B7WKM0"/>
<dbReference type="RefSeq" id="XP_020043986.1">
    <property type="nucleotide sequence ID" value="XM_020188397.1"/>
</dbReference>
<sequence>MMWLMEKSCSEVICAPVWITLSFLGCHAAKRNVRLTLIKARANRCPGDRGQTTIYAKFGKNVYLPEDAEFYFIYDGSHQRHVVIAQRVEDNVLQSSIPGHQLQETVTVSVCLCSEGYSPVTMGSGSVTYMDNLACRLARLLVTQADRLTACSHQTLLTPFALPPGALLALDEELVLALSQLELPLGWTVLGNSSLE</sequence>